<organism evidence="5 6">
    <name type="scientific">Microbulbifer aggregans</name>
    <dbReference type="NCBI Taxonomy" id="1769779"/>
    <lineage>
        <taxon>Bacteria</taxon>
        <taxon>Pseudomonadati</taxon>
        <taxon>Pseudomonadota</taxon>
        <taxon>Gammaproteobacteria</taxon>
        <taxon>Cellvibrionales</taxon>
        <taxon>Microbulbiferaceae</taxon>
        <taxon>Microbulbifer</taxon>
    </lineage>
</organism>
<dbReference type="EC" id="5.2.1.8" evidence="1"/>
<proteinExistence type="predicted"/>
<dbReference type="Gene3D" id="2.40.100.10">
    <property type="entry name" value="Cyclophilin-like"/>
    <property type="match status" value="1"/>
</dbReference>
<dbReference type="STRING" id="1769779.AUP74_02473"/>
<dbReference type="PATRIC" id="fig|1769779.3.peg.2463"/>
<dbReference type="Pfam" id="PF00160">
    <property type="entry name" value="Pro_isomerase"/>
    <property type="match status" value="1"/>
</dbReference>
<evidence type="ECO:0000313" key="5">
    <source>
        <dbReference type="EMBL" id="AOS97870.1"/>
    </source>
</evidence>
<keyword evidence="2" id="KW-0697">Rotamase</keyword>
<dbReference type="KEGG" id="micc:AUP74_02473"/>
<dbReference type="SUPFAM" id="SSF50891">
    <property type="entry name" value="Cyclophilin-like"/>
    <property type="match status" value="1"/>
</dbReference>
<dbReference type="InterPro" id="IPR029000">
    <property type="entry name" value="Cyclophilin-like_dom_sf"/>
</dbReference>
<evidence type="ECO:0000256" key="2">
    <source>
        <dbReference type="ARBA" id="ARBA00023110"/>
    </source>
</evidence>
<dbReference type="AlphaFoldDB" id="A0A1C9W9P8"/>
<gene>
    <name evidence="5" type="primary">ppiB_2</name>
    <name evidence="5" type="ORF">AUP74_02473</name>
</gene>
<dbReference type="InterPro" id="IPR002130">
    <property type="entry name" value="Cyclophilin-type_PPIase_dom"/>
</dbReference>
<dbReference type="PROSITE" id="PS50072">
    <property type="entry name" value="CSA_PPIASE_2"/>
    <property type="match status" value="1"/>
</dbReference>
<keyword evidence="3 5" id="KW-0413">Isomerase</keyword>
<evidence type="ECO:0000313" key="6">
    <source>
        <dbReference type="Proteomes" id="UP000095672"/>
    </source>
</evidence>
<dbReference type="InterPro" id="IPR044665">
    <property type="entry name" value="E_coli_cyclophilin_A-like"/>
</dbReference>
<dbReference type="GO" id="GO:0003755">
    <property type="term" value="F:peptidyl-prolyl cis-trans isomerase activity"/>
    <property type="evidence" value="ECO:0007669"/>
    <property type="project" value="UniProtKB-KW"/>
</dbReference>
<evidence type="ECO:0000256" key="1">
    <source>
        <dbReference type="ARBA" id="ARBA00013194"/>
    </source>
</evidence>
<dbReference type="Proteomes" id="UP000095672">
    <property type="component" value="Chromosome"/>
</dbReference>
<dbReference type="CDD" id="cd00317">
    <property type="entry name" value="cyclophilin"/>
    <property type="match status" value="1"/>
</dbReference>
<evidence type="ECO:0000256" key="3">
    <source>
        <dbReference type="ARBA" id="ARBA00023235"/>
    </source>
</evidence>
<reference evidence="6" key="1">
    <citation type="submission" date="2016-01" db="EMBL/GenBank/DDBJ databases">
        <title>Complete genome sequence of Microbulbifer sp. CCB-MM1, a halophile isolated from Matang Mangrove Forest, Perak.</title>
        <authorList>
            <person name="Moh T.H."/>
            <person name="Dinesh B."/>
            <person name="Lau N.-S."/>
            <person name="Go F."/>
            <person name="Alexander Chong S.-C."/>
        </authorList>
    </citation>
    <scope>NUCLEOTIDE SEQUENCE [LARGE SCALE GENOMIC DNA]</scope>
    <source>
        <strain evidence="6">CCB-MM1</strain>
    </source>
</reference>
<feature type="domain" description="PPIase cyclophilin-type" evidence="4">
    <location>
        <begin position="67"/>
        <end position="242"/>
    </location>
</feature>
<name>A0A1C9W9P8_9GAMM</name>
<keyword evidence="6" id="KW-1185">Reference proteome</keyword>
<evidence type="ECO:0000259" key="4">
    <source>
        <dbReference type="PROSITE" id="PS50072"/>
    </source>
</evidence>
<dbReference type="PANTHER" id="PTHR43246">
    <property type="entry name" value="PEPTIDYL-PROLYL CIS-TRANS ISOMERASE CYP38, CHLOROPLASTIC"/>
    <property type="match status" value="1"/>
</dbReference>
<sequence length="308" mass="33155">MSITKSLRGMAHISSLLFAVTYIHVANGSASDPEAPSVRAPSQIIAEAQTKDWRQVKPDNLLLLELPGGQVLIELAEQFAPGHVANVRRLAEQGFYDGLAMYRVIDGFVAQGGDQSEQRATGEAKRTIPAEFTTRTISSDDFTVLPGPDGYAPETGFSGGFPAARDPKSGQVWMPHCYGAVAMARGAGADSGGTDFYIVIGPAQRYLDRNTTVFGRVLNGMSAVQQLARGTSAGGVLEKPEQNRIARARIASQLPPAAQPDVQVMRTDSASFAELIRARQNRPESWFLHRPNHVDVCAVGVPVRVNED</sequence>
<accession>A0A1C9W9P8</accession>
<dbReference type="EMBL" id="CP014143">
    <property type="protein sequence ID" value="AOS97870.1"/>
    <property type="molecule type" value="Genomic_DNA"/>
</dbReference>
<protein>
    <recommendedName>
        <fullName evidence="1">peptidylprolyl isomerase</fullName>
        <ecNumber evidence="1">5.2.1.8</ecNumber>
    </recommendedName>
</protein>